<dbReference type="Pfam" id="PF01584">
    <property type="entry name" value="CheW"/>
    <property type="match status" value="1"/>
</dbReference>
<dbReference type="EMBL" id="CP132921">
    <property type="protein sequence ID" value="WMW06614.1"/>
    <property type="molecule type" value="Genomic_DNA"/>
</dbReference>
<keyword evidence="3" id="KW-1185">Reference proteome</keyword>
<dbReference type="SUPFAM" id="SSF50341">
    <property type="entry name" value="CheW-like"/>
    <property type="match status" value="1"/>
</dbReference>
<sequence length="185" mass="20381">MTTRPQGASLTAFELLLDIDRRCRLLVADQPPQDTRLQQWSGIGFRIAGQWFVAPMGEVAEVLREPRSSRVPGVQPWVRGVANLRGRLLPLMDLCAFFGLGPAAAAGKQRRVLVLDHEELFAGLLVDEVVGLQHFALSSLELSPPQPLIRAAAPFVQGYFPRERNWAIFSPFALAQAPGFLDVAL</sequence>
<dbReference type="PANTHER" id="PTHR22617">
    <property type="entry name" value="CHEMOTAXIS SENSOR HISTIDINE KINASE-RELATED"/>
    <property type="match status" value="1"/>
</dbReference>
<dbReference type="PROSITE" id="PS50851">
    <property type="entry name" value="CHEW"/>
    <property type="match status" value="1"/>
</dbReference>
<dbReference type="InterPro" id="IPR036061">
    <property type="entry name" value="CheW-like_dom_sf"/>
</dbReference>
<dbReference type="Proteomes" id="UP001183127">
    <property type="component" value="Chromosome"/>
</dbReference>
<proteinExistence type="predicted"/>
<dbReference type="Gene3D" id="2.30.30.40">
    <property type="entry name" value="SH3 Domains"/>
    <property type="match status" value="1"/>
</dbReference>
<dbReference type="InterPro" id="IPR039315">
    <property type="entry name" value="CheW"/>
</dbReference>
<evidence type="ECO:0000259" key="1">
    <source>
        <dbReference type="PROSITE" id="PS50851"/>
    </source>
</evidence>
<dbReference type="PANTHER" id="PTHR22617:SF43">
    <property type="entry name" value="PROTEIN PILI"/>
    <property type="match status" value="1"/>
</dbReference>
<feature type="domain" description="CheW-like" evidence="1">
    <location>
        <begin position="39"/>
        <end position="185"/>
    </location>
</feature>
<accession>A0ABY9QTD9</accession>
<dbReference type="Gene3D" id="2.40.50.180">
    <property type="entry name" value="CheA-289, Domain 4"/>
    <property type="match status" value="1"/>
</dbReference>
<protein>
    <submittedName>
        <fullName evidence="2">Chemotaxis protein CheW</fullName>
    </submittedName>
</protein>
<evidence type="ECO:0000313" key="2">
    <source>
        <dbReference type="EMBL" id="WMW06614.1"/>
    </source>
</evidence>
<dbReference type="GeneID" id="32807991"/>
<name>A0ABY9QTD9_9PSED</name>
<dbReference type="SMART" id="SM00260">
    <property type="entry name" value="CheW"/>
    <property type="match status" value="1"/>
</dbReference>
<organism evidence="2 3">
    <name type="scientific">Pseudomonas entomophila</name>
    <dbReference type="NCBI Taxonomy" id="312306"/>
    <lineage>
        <taxon>Bacteria</taxon>
        <taxon>Pseudomonadati</taxon>
        <taxon>Pseudomonadota</taxon>
        <taxon>Gammaproteobacteria</taxon>
        <taxon>Pseudomonadales</taxon>
        <taxon>Pseudomonadaceae</taxon>
        <taxon>Pseudomonas</taxon>
    </lineage>
</organism>
<gene>
    <name evidence="2" type="ORF">RAH46_04555</name>
</gene>
<reference evidence="2 3" key="1">
    <citation type="submission" date="2023-08" db="EMBL/GenBank/DDBJ databases">
        <title>Complete Genome Sequence of Pseudomonas entomophila TVIN A01.</title>
        <authorList>
            <person name="Shelke T."/>
            <person name="Mahar N.S."/>
            <person name="Gupta I."/>
            <person name="Gupta V."/>
        </authorList>
    </citation>
    <scope>NUCLEOTIDE SEQUENCE [LARGE SCALE GENOMIC DNA]</scope>
    <source>
        <strain evidence="2 3">TVIN-A01</strain>
    </source>
</reference>
<dbReference type="RefSeq" id="WP_011536046.1">
    <property type="nucleotide sequence ID" value="NZ_CP132921.1"/>
</dbReference>
<dbReference type="InterPro" id="IPR002545">
    <property type="entry name" value="CheW-lke_dom"/>
</dbReference>
<evidence type="ECO:0000313" key="3">
    <source>
        <dbReference type="Proteomes" id="UP001183127"/>
    </source>
</evidence>